<dbReference type="AlphaFoldDB" id="A0A8H4QRS9"/>
<comment type="caution">
    <text evidence="2">The sequence shown here is derived from an EMBL/GenBank/DDBJ whole genome shotgun (WGS) entry which is preliminary data.</text>
</comment>
<accession>A0A8H4QRS9</accession>
<proteinExistence type="predicted"/>
<evidence type="ECO:0000313" key="2">
    <source>
        <dbReference type="EMBL" id="KAF4616036.1"/>
    </source>
</evidence>
<organism evidence="2 3">
    <name type="scientific">Agrocybe pediades</name>
    <dbReference type="NCBI Taxonomy" id="84607"/>
    <lineage>
        <taxon>Eukaryota</taxon>
        <taxon>Fungi</taxon>
        <taxon>Dikarya</taxon>
        <taxon>Basidiomycota</taxon>
        <taxon>Agaricomycotina</taxon>
        <taxon>Agaricomycetes</taxon>
        <taxon>Agaricomycetidae</taxon>
        <taxon>Agaricales</taxon>
        <taxon>Agaricineae</taxon>
        <taxon>Strophariaceae</taxon>
        <taxon>Agrocybe</taxon>
    </lineage>
</organism>
<name>A0A8H4QRS9_9AGAR</name>
<feature type="transmembrane region" description="Helical" evidence="1">
    <location>
        <begin position="66"/>
        <end position="89"/>
    </location>
</feature>
<keyword evidence="1" id="KW-1133">Transmembrane helix</keyword>
<gene>
    <name evidence="2" type="ORF">D9613_011372</name>
</gene>
<sequence length="256" mass="29083">MTLAGRKKRNLHSSRDIRHANVGLDVRVLFCLKGQRPSLWLQFAKHCIRASAMMILRIFALYNRKIWVISFLGVLWAGQIVLSSVGISSGYPAPLPPTFVGCILFGSSALFPSIWITPLITDTCIFVLTLWRTKTHFRYFNITPTLRLFMRDGFLYFFTIFAVNLLNMLLYLLAPEDLKAVGASFSQMLTSTIVSRLILNLRGASYHSDRDTTFETTEDRGQADFVSRTIRRFRGDSYSSDVDPPAIALNKIRAQM</sequence>
<dbReference type="Proteomes" id="UP000521872">
    <property type="component" value="Unassembled WGS sequence"/>
</dbReference>
<dbReference type="EMBL" id="JAACJL010000032">
    <property type="protein sequence ID" value="KAF4616036.1"/>
    <property type="molecule type" value="Genomic_DNA"/>
</dbReference>
<evidence type="ECO:0000256" key="1">
    <source>
        <dbReference type="SAM" id="Phobius"/>
    </source>
</evidence>
<evidence type="ECO:0000313" key="3">
    <source>
        <dbReference type="Proteomes" id="UP000521872"/>
    </source>
</evidence>
<keyword evidence="1" id="KW-0472">Membrane</keyword>
<protein>
    <submittedName>
        <fullName evidence="2">Uncharacterized protein</fullName>
    </submittedName>
</protein>
<keyword evidence="3" id="KW-1185">Reference proteome</keyword>
<reference evidence="2 3" key="1">
    <citation type="submission" date="2019-12" db="EMBL/GenBank/DDBJ databases">
        <authorList>
            <person name="Floudas D."/>
            <person name="Bentzer J."/>
            <person name="Ahren D."/>
            <person name="Johansson T."/>
            <person name="Persson P."/>
            <person name="Tunlid A."/>
        </authorList>
    </citation>
    <scope>NUCLEOTIDE SEQUENCE [LARGE SCALE GENOMIC DNA]</scope>
    <source>
        <strain evidence="2 3">CBS 102.39</strain>
    </source>
</reference>
<keyword evidence="1" id="KW-0812">Transmembrane</keyword>
<feature type="transmembrane region" description="Helical" evidence="1">
    <location>
        <begin position="153"/>
        <end position="174"/>
    </location>
</feature>
<feature type="transmembrane region" description="Helical" evidence="1">
    <location>
        <begin position="109"/>
        <end position="132"/>
    </location>
</feature>